<sequence length="401" mass="45871">MELIKNIAPVYETSKIRTYYCQNNAKRMENQQKSQTSDEIDLIELLTLLWQKKVTIIATTFICVVIAAIYAFTAKQQWTSKAEVIAPTTVSLNNYLNIRREYARILGSDFDVNSLSNSLFSKFNQLMYSLDERENFLSQSEVYKLESAGKDEEQQRVILNKLVRENITITKPDEKKDSKALWGGVQVSFSAETPALAQDTLKAFITKISQESLDYNFKSFLISYNEKLTDLRFGLNQIKQNADVQRNIRLENLNRALDTAKRADIKDYSKISGEVENNLLNIIRTDTSIPLSESPLSDNPYLFILGEKYISAQISAIKQNDIIYPPKYYQIQEQITQLEALAQKFKEGKLETNAYTYLSSPDYPVVKDAPKRLIIILISIVLGLFLGTIFVLIKALKVSER</sequence>
<dbReference type="Gene3D" id="3.30.1890.10">
    <property type="entry name" value="FepE-like"/>
    <property type="match status" value="1"/>
</dbReference>
<evidence type="ECO:0000256" key="4">
    <source>
        <dbReference type="ARBA" id="ARBA00022989"/>
    </source>
</evidence>
<dbReference type="Proteomes" id="UP000006908">
    <property type="component" value="Chromosome"/>
</dbReference>
<dbReference type="PANTHER" id="PTHR32309:SF13">
    <property type="entry name" value="FERRIC ENTEROBACTIN TRANSPORT PROTEIN FEPE"/>
    <property type="match status" value="1"/>
</dbReference>
<name>F4HEY6_GALAU</name>
<dbReference type="STRING" id="1005058.UMN179_02133"/>
<evidence type="ECO:0000259" key="7">
    <source>
        <dbReference type="Pfam" id="PF02706"/>
    </source>
</evidence>
<dbReference type="GO" id="GO:0005886">
    <property type="term" value="C:plasma membrane"/>
    <property type="evidence" value="ECO:0007669"/>
    <property type="project" value="UniProtKB-SubCell"/>
</dbReference>
<comment type="subcellular location">
    <subcellularLocation>
        <location evidence="1">Cell membrane</location>
        <topology evidence="1">Multi-pass membrane protein</topology>
    </subcellularLocation>
</comment>
<reference evidence="8 9" key="1">
    <citation type="journal article" date="2011" name="J. Bacteriol.">
        <title>Complete genome sequence of Gallibacterium anatis strain UMN179, isolated from a laying hen with peritonitis.</title>
        <authorList>
            <person name="Johnson T.J."/>
            <person name="Fernandez-Alarcon C."/>
            <person name="Bojesen A.M."/>
            <person name="Nolan L.K."/>
            <person name="Trampel D.W."/>
            <person name="Seemann T."/>
        </authorList>
    </citation>
    <scope>NUCLEOTIDE SEQUENCE [LARGE SCALE GENOMIC DNA]</scope>
    <source>
        <strain evidence="8 9">UMN179</strain>
    </source>
</reference>
<dbReference type="InterPro" id="IPR050445">
    <property type="entry name" value="Bact_polysacc_biosynth/exp"/>
</dbReference>
<evidence type="ECO:0000256" key="2">
    <source>
        <dbReference type="ARBA" id="ARBA00022475"/>
    </source>
</evidence>
<organism evidence="8 9">
    <name type="scientific">Gallibacterium anatis (strain UMN179)</name>
    <name type="common">Pasteurella anatis</name>
    <dbReference type="NCBI Taxonomy" id="1005058"/>
    <lineage>
        <taxon>Bacteria</taxon>
        <taxon>Pseudomonadati</taxon>
        <taxon>Pseudomonadota</taxon>
        <taxon>Gammaproteobacteria</taxon>
        <taxon>Pasteurellales</taxon>
        <taxon>Pasteurellaceae</taxon>
        <taxon>Gallibacterium</taxon>
    </lineage>
</organism>
<dbReference type="Pfam" id="PF02706">
    <property type="entry name" value="Wzz"/>
    <property type="match status" value="1"/>
</dbReference>
<protein>
    <submittedName>
        <fullName evidence="8">Ferric enterobactin transport protein FepE</fullName>
    </submittedName>
</protein>
<evidence type="ECO:0000313" key="8">
    <source>
        <dbReference type="EMBL" id="AEC18146.1"/>
    </source>
</evidence>
<dbReference type="HOGENOM" id="CLU_060925_1_1_6"/>
<gene>
    <name evidence="8" type="ordered locus">UMN179_02133</name>
</gene>
<proteinExistence type="predicted"/>
<keyword evidence="4 6" id="KW-1133">Transmembrane helix</keyword>
<dbReference type="InterPro" id="IPR003856">
    <property type="entry name" value="LPS_length_determ_N"/>
</dbReference>
<evidence type="ECO:0000256" key="1">
    <source>
        <dbReference type="ARBA" id="ARBA00004651"/>
    </source>
</evidence>
<dbReference type="GO" id="GO:0004713">
    <property type="term" value="F:protein tyrosine kinase activity"/>
    <property type="evidence" value="ECO:0007669"/>
    <property type="project" value="TreeGrafter"/>
</dbReference>
<dbReference type="AlphaFoldDB" id="F4HEY6"/>
<dbReference type="eggNOG" id="COG3765">
    <property type="taxonomic scope" value="Bacteria"/>
</dbReference>
<dbReference type="PANTHER" id="PTHR32309">
    <property type="entry name" value="TYROSINE-PROTEIN KINASE"/>
    <property type="match status" value="1"/>
</dbReference>
<feature type="transmembrane region" description="Helical" evidence="6">
    <location>
        <begin position="54"/>
        <end position="72"/>
    </location>
</feature>
<feature type="domain" description="Polysaccharide chain length determinant N-terminal" evidence="7">
    <location>
        <begin position="38"/>
        <end position="139"/>
    </location>
</feature>
<feature type="transmembrane region" description="Helical" evidence="6">
    <location>
        <begin position="373"/>
        <end position="393"/>
    </location>
</feature>
<dbReference type="SUPFAM" id="SSF160355">
    <property type="entry name" value="Bacterial polysaccharide co-polymerase-like"/>
    <property type="match status" value="1"/>
</dbReference>
<keyword evidence="2" id="KW-1003">Cell membrane</keyword>
<evidence type="ECO:0000256" key="3">
    <source>
        <dbReference type="ARBA" id="ARBA00022692"/>
    </source>
</evidence>
<dbReference type="KEGG" id="gan:UMN179_02133"/>
<keyword evidence="3 6" id="KW-0812">Transmembrane</keyword>
<dbReference type="EMBL" id="CP002667">
    <property type="protein sequence ID" value="AEC18146.1"/>
    <property type="molecule type" value="Genomic_DNA"/>
</dbReference>
<keyword evidence="5 6" id="KW-0472">Membrane</keyword>
<accession>F4HEY6</accession>
<evidence type="ECO:0000313" key="9">
    <source>
        <dbReference type="Proteomes" id="UP000006908"/>
    </source>
</evidence>
<evidence type="ECO:0000256" key="5">
    <source>
        <dbReference type="ARBA" id="ARBA00023136"/>
    </source>
</evidence>
<evidence type="ECO:0000256" key="6">
    <source>
        <dbReference type="SAM" id="Phobius"/>
    </source>
</evidence>